<evidence type="ECO:0008006" key="4">
    <source>
        <dbReference type="Google" id="ProtNLM"/>
    </source>
</evidence>
<dbReference type="InterPro" id="IPR006427">
    <property type="entry name" value="Portal_HK97"/>
</dbReference>
<dbReference type="Gene3D" id="3.30.1120.70">
    <property type="match status" value="1"/>
</dbReference>
<gene>
    <name evidence="2" type="ORF">VM95_19780</name>
</gene>
<feature type="compositionally biased region" description="Polar residues" evidence="1">
    <location>
        <begin position="385"/>
        <end position="397"/>
    </location>
</feature>
<dbReference type="EMBL" id="JZKH01000039">
    <property type="protein sequence ID" value="KJS60661.1"/>
    <property type="molecule type" value="Genomic_DNA"/>
</dbReference>
<reference evidence="2 3" key="1">
    <citation type="submission" date="2015-02" db="EMBL/GenBank/DDBJ databases">
        <authorList>
            <person name="Ju K.-S."/>
            <person name="Doroghazi J.R."/>
            <person name="Metcalf W."/>
        </authorList>
    </citation>
    <scope>NUCLEOTIDE SEQUENCE [LARGE SCALE GENOMIC DNA]</scope>
    <source>
        <strain evidence="2 3">ATCC 31215</strain>
    </source>
</reference>
<proteinExistence type="predicted"/>
<dbReference type="Gene3D" id="3.40.140.120">
    <property type="match status" value="1"/>
</dbReference>
<dbReference type="Proteomes" id="UP000033699">
    <property type="component" value="Unassembled WGS sequence"/>
</dbReference>
<dbReference type="NCBIfam" id="TIGR01537">
    <property type="entry name" value="portal_HK97"/>
    <property type="match status" value="1"/>
</dbReference>
<feature type="region of interest" description="Disordered" evidence="1">
    <location>
        <begin position="374"/>
        <end position="397"/>
    </location>
</feature>
<dbReference type="RefSeq" id="WP_045698653.1">
    <property type="nucleotide sequence ID" value="NZ_JZKH01000039.1"/>
</dbReference>
<name>A0A0F2TDT3_STRR3</name>
<dbReference type="Pfam" id="PF04860">
    <property type="entry name" value="Phage_portal"/>
    <property type="match status" value="1"/>
</dbReference>
<keyword evidence="3" id="KW-1185">Reference proteome</keyword>
<dbReference type="PATRIC" id="fig|359131.3.peg.4616"/>
<sequence>MSSSRMVRWGRALAAPWRWIARTSTRAITSLPWGASGPTPSQVSTERAVSLIPLFACVRLISEQVASLPLQLYRRDGANREPVTYVPQLLWAPAARDDLVTWLQKLVLSLALRGNAYGLITQRDALGFPTMIEWLSPDDVWVDDADPVRPAFYWKGRQVPDADLLHIPWVVLPGEVKGLSPVAVFARTIGVGLQTTDYGLSWFTNGGTPPAVLKNASRTITRDESEEISDRISARIRSRKALVLGSDWDFTALQVSPEESQFIETMRLTASQIAAIYGVPPTMVGGDSGGSMTYTNVEAAANELITLTLRPWLVRLESVLSNLMPGREFVKFNADAMIRTSLIERYRAHGMALEQGWRNRDEIRALENLSPLPPGAGGDVYGSQHAATPTTTPALEG</sequence>
<comment type="caution">
    <text evidence="2">The sequence shown here is derived from an EMBL/GenBank/DDBJ whole genome shotgun (WGS) entry which is preliminary data.</text>
</comment>
<protein>
    <recommendedName>
        <fullName evidence="4">Phage portal protein</fullName>
    </recommendedName>
</protein>
<evidence type="ECO:0000313" key="3">
    <source>
        <dbReference type="Proteomes" id="UP000033699"/>
    </source>
</evidence>
<dbReference type="Gene3D" id="1.20.1270.210">
    <property type="match status" value="1"/>
</dbReference>
<dbReference type="AlphaFoldDB" id="A0A0F2TDT3"/>
<dbReference type="InterPro" id="IPR006944">
    <property type="entry name" value="Phage/GTA_portal"/>
</dbReference>
<evidence type="ECO:0000313" key="2">
    <source>
        <dbReference type="EMBL" id="KJS60661.1"/>
    </source>
</evidence>
<organism evidence="2 3">
    <name type="scientific">Streptomyces rubellomurinus (strain ATCC 31215)</name>
    <dbReference type="NCBI Taxonomy" id="359131"/>
    <lineage>
        <taxon>Bacteria</taxon>
        <taxon>Bacillati</taxon>
        <taxon>Actinomycetota</taxon>
        <taxon>Actinomycetes</taxon>
        <taxon>Kitasatosporales</taxon>
        <taxon>Streptomycetaceae</taxon>
        <taxon>Streptomyces</taxon>
    </lineage>
</organism>
<accession>A0A0F2TDT3</accession>
<dbReference type="OrthoDB" id="9765386at2"/>
<evidence type="ECO:0000256" key="1">
    <source>
        <dbReference type="SAM" id="MobiDB-lite"/>
    </source>
</evidence>